<gene>
    <name evidence="2" type="ORF">KOI35_07645</name>
</gene>
<keyword evidence="1" id="KW-0472">Membrane</keyword>
<sequence>MLDPKDKATFDGLVTELRSADPKFCRRVDRLGTPKPRLYTALAYLLWFLAPVCIVLGGWTGAIFALIATAYGIRLYRKRNGNAPQPAWWVATRGRVP</sequence>
<dbReference type="InterPro" id="IPR021401">
    <property type="entry name" value="DUF3040"/>
</dbReference>
<evidence type="ECO:0000313" key="2">
    <source>
        <dbReference type="EMBL" id="MBU2663378.1"/>
    </source>
</evidence>
<name>A0ABS5YKZ3_9ACTN</name>
<keyword evidence="1" id="KW-0812">Transmembrane</keyword>
<dbReference type="EMBL" id="JAHKKG010000002">
    <property type="protein sequence ID" value="MBU2663378.1"/>
    <property type="molecule type" value="Genomic_DNA"/>
</dbReference>
<dbReference type="RefSeq" id="WP_215785309.1">
    <property type="nucleotide sequence ID" value="NZ_JAHKKG010000002.1"/>
</dbReference>
<evidence type="ECO:0000313" key="3">
    <source>
        <dbReference type="Proteomes" id="UP001519654"/>
    </source>
</evidence>
<dbReference type="Proteomes" id="UP001519654">
    <property type="component" value="Unassembled WGS sequence"/>
</dbReference>
<keyword evidence="1" id="KW-1133">Transmembrane helix</keyword>
<evidence type="ECO:0000256" key="1">
    <source>
        <dbReference type="SAM" id="Phobius"/>
    </source>
</evidence>
<accession>A0ABS5YKZ3</accession>
<reference evidence="2 3" key="1">
    <citation type="submission" date="2021-06" db="EMBL/GenBank/DDBJ databases">
        <title>Actinoplanes lichenicola sp. nov., and Actinoplanes ovalisporus sp. nov., isolated from lichen in Thailand.</title>
        <authorList>
            <person name="Saeng-In P."/>
            <person name="Kanchanasin P."/>
            <person name="Yuki M."/>
            <person name="Kudo T."/>
            <person name="Ohkuma M."/>
            <person name="Phongsopitanun W."/>
            <person name="Tanasupawat S."/>
        </authorList>
    </citation>
    <scope>NUCLEOTIDE SEQUENCE [LARGE SCALE GENOMIC DNA]</scope>
    <source>
        <strain evidence="2 3">NBRC 110975</strain>
    </source>
</reference>
<protein>
    <submittedName>
        <fullName evidence="2">DUF3040 domain-containing protein</fullName>
    </submittedName>
</protein>
<comment type="caution">
    <text evidence="2">The sequence shown here is derived from an EMBL/GenBank/DDBJ whole genome shotgun (WGS) entry which is preliminary data.</text>
</comment>
<feature type="transmembrane region" description="Helical" evidence="1">
    <location>
        <begin position="44"/>
        <end position="71"/>
    </location>
</feature>
<organism evidence="2 3">
    <name type="scientific">Paractinoplanes bogorensis</name>
    <dbReference type="NCBI Taxonomy" id="1610840"/>
    <lineage>
        <taxon>Bacteria</taxon>
        <taxon>Bacillati</taxon>
        <taxon>Actinomycetota</taxon>
        <taxon>Actinomycetes</taxon>
        <taxon>Micromonosporales</taxon>
        <taxon>Micromonosporaceae</taxon>
        <taxon>Paractinoplanes</taxon>
    </lineage>
</organism>
<dbReference type="Pfam" id="PF11239">
    <property type="entry name" value="DUF3040"/>
    <property type="match status" value="1"/>
</dbReference>
<proteinExistence type="predicted"/>
<keyword evidence="3" id="KW-1185">Reference proteome</keyword>